<keyword evidence="4" id="KW-1185">Reference proteome</keyword>
<evidence type="ECO:0000313" key="4">
    <source>
        <dbReference type="Proteomes" id="UP000194221"/>
    </source>
</evidence>
<dbReference type="RefSeq" id="WP_086029118.1">
    <property type="nucleotide sequence ID" value="NZ_LAPZ01000001.1"/>
</dbReference>
<proteinExistence type="predicted"/>
<dbReference type="OrthoDB" id="9804286at2"/>
<protein>
    <submittedName>
        <fullName evidence="3">Uncharacterized protein</fullName>
    </submittedName>
</protein>
<dbReference type="InterPro" id="IPR035985">
    <property type="entry name" value="Ubiquitin-activating_enz"/>
</dbReference>
<organism evidence="3 4">
    <name type="scientific">Tenacibaculum holothuriorum</name>
    <dbReference type="NCBI Taxonomy" id="1635173"/>
    <lineage>
        <taxon>Bacteria</taxon>
        <taxon>Pseudomonadati</taxon>
        <taxon>Bacteroidota</taxon>
        <taxon>Flavobacteriia</taxon>
        <taxon>Flavobacteriales</taxon>
        <taxon>Flavobacteriaceae</taxon>
        <taxon>Tenacibaculum</taxon>
    </lineage>
</organism>
<feature type="domain" description="THIF-type NAD/FAD binding fold" evidence="1">
    <location>
        <begin position="337"/>
        <end position="475"/>
    </location>
</feature>
<evidence type="ECO:0000313" key="3">
    <source>
        <dbReference type="EMBL" id="OSY89309.1"/>
    </source>
</evidence>
<dbReference type="AlphaFoldDB" id="A0A1Y2PHW3"/>
<dbReference type="InParanoid" id="A0A1Y2PHW3"/>
<gene>
    <name evidence="3" type="ORF">WH52_01325</name>
</gene>
<evidence type="ECO:0000259" key="1">
    <source>
        <dbReference type="Pfam" id="PF00899"/>
    </source>
</evidence>
<name>A0A1Y2PHW3_9FLAO</name>
<dbReference type="GO" id="GO:0008641">
    <property type="term" value="F:ubiquitin-like modifier activating enzyme activity"/>
    <property type="evidence" value="ECO:0007669"/>
    <property type="project" value="InterPro"/>
</dbReference>
<dbReference type="Gene3D" id="3.40.50.720">
    <property type="entry name" value="NAD(P)-binding Rossmann-like Domain"/>
    <property type="match status" value="1"/>
</dbReference>
<sequence>MIEYNEALERVISYIEKRERVKSINNYRKKKLNLPEFLDIWEITTEIIDQRNKIKSIRLHIIFFPDFPLSFPKILLSKDDFDRYKYIPHLQVDRMLCIFQNNSEPNINLPEKVVEEAIRRTKNIIEEGLKGKSNDKDYEDEFEAYWDSNYSNKESVNKSFLLLHDKPLKQNFDLVSLETPVNKFKYIIHQNEDIALKFKAYLNDQNINYTESTGFLIQNFDLFTEPPFNKTNKELFNAIKKLGDKTYKEYVSFINQKGDSKLFLFTKNINGNLRYFGWYHSPAKSSIKGFRGKSLNNFKTLSTIQSSDRINRISPQVYNNKRLTKRSAGEVKENRPNKFALAGLGSVGSNLIHYLNSIKDAEFKLIDYDSLELENIGRHYLGFKYLNYKKTKALKDFLTHFSPIQKVETREKSIVQVVKDEPKFINESDFLFIAIGESNIEYWISDAIDKGIIIKPTFFIWVEPYLLGGHCIYINPKQNNFISYFTKKGFFKFNVIGDYNNEVLSLKEAGCQSNYTPYSSNNIQLFLGNIYSKILEIINSDDMESKCFTWVGDKSIANSLNIKLSEYSLNIDSNTLINNVL</sequence>
<accession>A0A1Y2PHW3</accession>
<dbReference type="SUPFAM" id="SSF69572">
    <property type="entry name" value="Activating enzymes of the ubiquitin-like proteins"/>
    <property type="match status" value="1"/>
</dbReference>
<dbReference type="Pfam" id="PF00899">
    <property type="entry name" value="ThiF"/>
    <property type="match status" value="1"/>
</dbReference>
<feature type="domain" description="Prokaryotic E2 family B" evidence="2">
    <location>
        <begin position="55"/>
        <end position="152"/>
    </location>
</feature>
<dbReference type="Pfam" id="PF14461">
    <property type="entry name" value="Prok-E2_B"/>
    <property type="match status" value="1"/>
</dbReference>
<dbReference type="InterPro" id="IPR032701">
    <property type="entry name" value="Prok-E2_B_dom"/>
</dbReference>
<dbReference type="InterPro" id="IPR000594">
    <property type="entry name" value="ThiF_NAD_FAD-bd"/>
</dbReference>
<reference evidence="3 4" key="1">
    <citation type="submission" date="2015-03" db="EMBL/GenBank/DDBJ databases">
        <title>Genome sequence of Tenacibaculum sp. S2-2, isolated from intestinal microbiota of sea cucumber, Apostichopus japonicas.</title>
        <authorList>
            <person name="Shao Z."/>
            <person name="Wang L."/>
            <person name="Li X."/>
        </authorList>
    </citation>
    <scope>NUCLEOTIDE SEQUENCE [LARGE SCALE GENOMIC DNA]</scope>
    <source>
        <strain evidence="3 4">S2-2</strain>
    </source>
</reference>
<dbReference type="Proteomes" id="UP000194221">
    <property type="component" value="Unassembled WGS sequence"/>
</dbReference>
<comment type="caution">
    <text evidence="3">The sequence shown here is derived from an EMBL/GenBank/DDBJ whole genome shotgun (WGS) entry which is preliminary data.</text>
</comment>
<dbReference type="EMBL" id="LAPZ01000001">
    <property type="protein sequence ID" value="OSY89309.1"/>
    <property type="molecule type" value="Genomic_DNA"/>
</dbReference>
<evidence type="ECO:0000259" key="2">
    <source>
        <dbReference type="Pfam" id="PF14461"/>
    </source>
</evidence>
<dbReference type="STRING" id="1635173.WH52_01325"/>